<dbReference type="EMBL" id="LSRX01000717">
    <property type="protein sequence ID" value="OLP90325.1"/>
    <property type="molecule type" value="Genomic_DNA"/>
</dbReference>
<gene>
    <name evidence="1" type="ORF">AK812_SmicGene28126</name>
</gene>
<keyword evidence="2" id="KW-1185">Reference proteome</keyword>
<evidence type="ECO:0000313" key="2">
    <source>
        <dbReference type="Proteomes" id="UP000186817"/>
    </source>
</evidence>
<dbReference type="Proteomes" id="UP000186817">
    <property type="component" value="Unassembled WGS sequence"/>
</dbReference>
<dbReference type="OrthoDB" id="10288082at2759"/>
<dbReference type="AlphaFoldDB" id="A0A1Q9D575"/>
<proteinExistence type="predicted"/>
<comment type="caution">
    <text evidence="1">The sequence shown here is derived from an EMBL/GenBank/DDBJ whole genome shotgun (WGS) entry which is preliminary data.</text>
</comment>
<sequence>MEMGPTCALTAARAHTASARGARDAIFGSVQGHDHHDRNAPTEASTKVLATGASAGINTKEELGAIRRFCISPKAADFQMRKQTIKHTLRNTCPSNGSNTQHPICLLCMVIQDGAGEQQKGPHQLDCFKRCRLRIKGVGVYINFTTGYSRLERSLPCGRVASRRSGGAGFDGWTASELKGLAGYCPWIVEELVDLLKSCIQASDEAVVASCQDRFFSWRVVGIPKRCEAAVRPIAISSAVVRAWNRALLAQFPPPPPGQFCGAQGQSAVSATLAWLQTPCVRGAELDLRKAFDSIAHEIAYLAGASAGLQRPVLDYMRRMVWSAPRHCVVHGEAPLLPVRASCGLPTRASSSQICDLAAGVELLPGRMEVREQLLLGLVLPKLLWSAPLVPEIPDEVVSAFFWGGHVT</sequence>
<reference evidence="1 2" key="1">
    <citation type="submission" date="2016-02" db="EMBL/GenBank/DDBJ databases">
        <title>Genome analysis of coral dinoflagellate symbionts highlights evolutionary adaptations to a symbiotic lifestyle.</title>
        <authorList>
            <person name="Aranda M."/>
            <person name="Li Y."/>
            <person name="Liew Y.J."/>
            <person name="Baumgarten S."/>
            <person name="Simakov O."/>
            <person name="Wilson M."/>
            <person name="Piel J."/>
            <person name="Ashoor H."/>
            <person name="Bougouffa S."/>
            <person name="Bajic V.B."/>
            <person name="Ryu T."/>
            <person name="Ravasi T."/>
            <person name="Bayer T."/>
            <person name="Micklem G."/>
            <person name="Kim H."/>
            <person name="Bhak J."/>
            <person name="Lajeunesse T.C."/>
            <person name="Voolstra C.R."/>
        </authorList>
    </citation>
    <scope>NUCLEOTIDE SEQUENCE [LARGE SCALE GENOMIC DNA]</scope>
    <source>
        <strain evidence="1 2">CCMP2467</strain>
    </source>
</reference>
<evidence type="ECO:0008006" key="3">
    <source>
        <dbReference type="Google" id="ProtNLM"/>
    </source>
</evidence>
<organism evidence="1 2">
    <name type="scientific">Symbiodinium microadriaticum</name>
    <name type="common">Dinoflagellate</name>
    <name type="synonym">Zooxanthella microadriatica</name>
    <dbReference type="NCBI Taxonomy" id="2951"/>
    <lineage>
        <taxon>Eukaryota</taxon>
        <taxon>Sar</taxon>
        <taxon>Alveolata</taxon>
        <taxon>Dinophyceae</taxon>
        <taxon>Suessiales</taxon>
        <taxon>Symbiodiniaceae</taxon>
        <taxon>Symbiodinium</taxon>
    </lineage>
</organism>
<accession>A0A1Q9D575</accession>
<name>A0A1Q9D575_SYMMI</name>
<evidence type="ECO:0000313" key="1">
    <source>
        <dbReference type="EMBL" id="OLP90325.1"/>
    </source>
</evidence>
<protein>
    <recommendedName>
        <fullName evidence="3">Reverse transcriptase domain-containing protein</fullName>
    </recommendedName>
</protein>